<keyword evidence="1" id="KW-0479">Metal-binding</keyword>
<dbReference type="GO" id="GO:0008270">
    <property type="term" value="F:zinc ion binding"/>
    <property type="evidence" value="ECO:0007669"/>
    <property type="project" value="UniProtKB-KW"/>
</dbReference>
<dbReference type="Proteomes" id="UP000289738">
    <property type="component" value="Chromosome B10"/>
</dbReference>
<keyword evidence="8" id="KW-1185">Reference proteome</keyword>
<keyword evidence="2" id="KW-0863">Zinc-finger</keyword>
<name>A0A444X046_ARAHY</name>
<evidence type="ECO:0000256" key="4">
    <source>
        <dbReference type="SAM" id="MobiDB-lite"/>
    </source>
</evidence>
<reference evidence="7 8" key="1">
    <citation type="submission" date="2019-01" db="EMBL/GenBank/DDBJ databases">
        <title>Sequencing of cultivated peanut Arachis hypogaea provides insights into genome evolution and oil improvement.</title>
        <authorList>
            <person name="Chen X."/>
        </authorList>
    </citation>
    <scope>NUCLEOTIDE SEQUENCE [LARGE SCALE GENOMIC DNA]</scope>
    <source>
        <strain evidence="8">cv. Fuhuasheng</strain>
        <tissue evidence="7">Leaves</tissue>
    </source>
</reference>
<evidence type="ECO:0000256" key="1">
    <source>
        <dbReference type="ARBA" id="ARBA00022723"/>
    </source>
</evidence>
<protein>
    <recommendedName>
        <fullName evidence="6">GRF-type domain-containing protein</fullName>
    </recommendedName>
</protein>
<keyword evidence="3" id="KW-0862">Zinc</keyword>
<evidence type="ECO:0000256" key="3">
    <source>
        <dbReference type="ARBA" id="ARBA00022833"/>
    </source>
</evidence>
<feature type="region of interest" description="Disordered" evidence="4">
    <location>
        <begin position="1"/>
        <end position="27"/>
    </location>
</feature>
<sequence>MERGDGGCGGGLSHASHDSHGSSVSMRRRRVNAHDGSCFCGLKTVIKKSGTAENPNRLFHASPRYRKGSHCNYFKWVDDDEFEVVGVCGTKKDAGADMEVEGEYDEWRVKVAWKLGTVEAEVRALKLLMILLFVVVVIICCFLCNSK</sequence>
<gene>
    <name evidence="7" type="ORF">Ahy_B10g101643</name>
</gene>
<evidence type="ECO:0000313" key="8">
    <source>
        <dbReference type="Proteomes" id="UP000289738"/>
    </source>
</evidence>
<dbReference type="EMBL" id="SDMP01000020">
    <property type="protein sequence ID" value="RYQ83030.1"/>
    <property type="molecule type" value="Genomic_DNA"/>
</dbReference>
<feature type="domain" description="GRF-type" evidence="6">
    <location>
        <begin position="37"/>
        <end position="79"/>
    </location>
</feature>
<organism evidence="7 8">
    <name type="scientific">Arachis hypogaea</name>
    <name type="common">Peanut</name>
    <dbReference type="NCBI Taxonomy" id="3818"/>
    <lineage>
        <taxon>Eukaryota</taxon>
        <taxon>Viridiplantae</taxon>
        <taxon>Streptophyta</taxon>
        <taxon>Embryophyta</taxon>
        <taxon>Tracheophyta</taxon>
        <taxon>Spermatophyta</taxon>
        <taxon>Magnoliopsida</taxon>
        <taxon>eudicotyledons</taxon>
        <taxon>Gunneridae</taxon>
        <taxon>Pentapetalae</taxon>
        <taxon>rosids</taxon>
        <taxon>fabids</taxon>
        <taxon>Fabales</taxon>
        <taxon>Fabaceae</taxon>
        <taxon>Papilionoideae</taxon>
        <taxon>50 kb inversion clade</taxon>
        <taxon>dalbergioids sensu lato</taxon>
        <taxon>Dalbergieae</taxon>
        <taxon>Pterocarpus clade</taxon>
        <taxon>Arachis</taxon>
    </lineage>
</organism>
<feature type="transmembrane region" description="Helical" evidence="5">
    <location>
        <begin position="124"/>
        <end position="144"/>
    </location>
</feature>
<dbReference type="InterPro" id="IPR010666">
    <property type="entry name" value="Znf_GRF"/>
</dbReference>
<dbReference type="PANTHER" id="PTHR33248">
    <property type="entry name" value="ZINC ION-BINDING PROTEIN"/>
    <property type="match status" value="1"/>
</dbReference>
<evidence type="ECO:0000256" key="5">
    <source>
        <dbReference type="SAM" id="Phobius"/>
    </source>
</evidence>
<keyword evidence="5" id="KW-1133">Transmembrane helix</keyword>
<evidence type="ECO:0000256" key="2">
    <source>
        <dbReference type="ARBA" id="ARBA00022771"/>
    </source>
</evidence>
<evidence type="ECO:0000313" key="7">
    <source>
        <dbReference type="EMBL" id="RYQ83030.1"/>
    </source>
</evidence>
<dbReference type="Pfam" id="PF06839">
    <property type="entry name" value="Zn_ribbon_GRF"/>
    <property type="match status" value="1"/>
</dbReference>
<feature type="compositionally biased region" description="Gly residues" evidence="4">
    <location>
        <begin position="1"/>
        <end position="12"/>
    </location>
</feature>
<keyword evidence="5" id="KW-0812">Transmembrane</keyword>
<evidence type="ECO:0000259" key="6">
    <source>
        <dbReference type="Pfam" id="PF06839"/>
    </source>
</evidence>
<proteinExistence type="predicted"/>
<accession>A0A444X046</accession>
<comment type="caution">
    <text evidence="7">The sequence shown here is derived from an EMBL/GenBank/DDBJ whole genome shotgun (WGS) entry which is preliminary data.</text>
</comment>
<dbReference type="AlphaFoldDB" id="A0A444X046"/>
<keyword evidence="5" id="KW-0472">Membrane</keyword>